<keyword evidence="1" id="KW-0805">Transcription regulation</keyword>
<dbReference type="SUPFAM" id="SSF46689">
    <property type="entry name" value="Homeodomain-like"/>
    <property type="match status" value="2"/>
</dbReference>
<dbReference type="InterPro" id="IPR037923">
    <property type="entry name" value="HTH-like"/>
</dbReference>
<keyword evidence="6" id="KW-1185">Reference proteome</keyword>
<dbReference type="AlphaFoldDB" id="A0A9X2ZXF5"/>
<dbReference type="PANTHER" id="PTHR46796">
    <property type="entry name" value="HTH-TYPE TRANSCRIPTIONAL ACTIVATOR RHAS-RELATED"/>
    <property type="match status" value="1"/>
</dbReference>
<organism evidence="5 6">
    <name type="scientific">Umezawaea endophytica</name>
    <dbReference type="NCBI Taxonomy" id="1654476"/>
    <lineage>
        <taxon>Bacteria</taxon>
        <taxon>Bacillati</taxon>
        <taxon>Actinomycetota</taxon>
        <taxon>Actinomycetes</taxon>
        <taxon>Pseudonocardiales</taxon>
        <taxon>Pseudonocardiaceae</taxon>
        <taxon>Umezawaea</taxon>
    </lineage>
</organism>
<dbReference type="Gene3D" id="2.60.120.10">
    <property type="entry name" value="Jelly Rolls"/>
    <property type="match status" value="1"/>
</dbReference>
<evidence type="ECO:0000259" key="4">
    <source>
        <dbReference type="PROSITE" id="PS01124"/>
    </source>
</evidence>
<dbReference type="InterPro" id="IPR003313">
    <property type="entry name" value="AraC-bd"/>
</dbReference>
<dbReference type="InterPro" id="IPR050204">
    <property type="entry name" value="AraC_XylS_family_regulators"/>
</dbReference>
<evidence type="ECO:0000313" key="6">
    <source>
        <dbReference type="Proteomes" id="UP001141259"/>
    </source>
</evidence>
<dbReference type="SMART" id="SM00342">
    <property type="entry name" value="HTH_ARAC"/>
    <property type="match status" value="1"/>
</dbReference>
<evidence type="ECO:0000256" key="1">
    <source>
        <dbReference type="ARBA" id="ARBA00023015"/>
    </source>
</evidence>
<feature type="domain" description="HTH araC/xylS-type" evidence="4">
    <location>
        <begin position="191"/>
        <end position="289"/>
    </location>
</feature>
<dbReference type="EMBL" id="JANYMP010000001">
    <property type="protein sequence ID" value="MCS7475274.1"/>
    <property type="molecule type" value="Genomic_DNA"/>
</dbReference>
<gene>
    <name evidence="5" type="ORF">NZH93_00280</name>
</gene>
<accession>A0A9X2ZXF5</accession>
<proteinExistence type="predicted"/>
<dbReference type="InterPro" id="IPR014710">
    <property type="entry name" value="RmlC-like_jellyroll"/>
</dbReference>
<name>A0A9X2ZXF5_9PSEU</name>
<evidence type="ECO:0000256" key="3">
    <source>
        <dbReference type="ARBA" id="ARBA00023163"/>
    </source>
</evidence>
<dbReference type="InterPro" id="IPR018060">
    <property type="entry name" value="HTH_AraC"/>
</dbReference>
<dbReference type="GO" id="GO:0043565">
    <property type="term" value="F:sequence-specific DNA binding"/>
    <property type="evidence" value="ECO:0007669"/>
    <property type="project" value="InterPro"/>
</dbReference>
<dbReference type="Pfam" id="PF02311">
    <property type="entry name" value="AraC_binding"/>
    <property type="match status" value="1"/>
</dbReference>
<dbReference type="Pfam" id="PF12833">
    <property type="entry name" value="HTH_18"/>
    <property type="match status" value="1"/>
</dbReference>
<evidence type="ECO:0000313" key="5">
    <source>
        <dbReference type="EMBL" id="MCS7475274.1"/>
    </source>
</evidence>
<dbReference type="Proteomes" id="UP001141259">
    <property type="component" value="Unassembled WGS sequence"/>
</dbReference>
<keyword evidence="2" id="KW-0238">DNA-binding</keyword>
<keyword evidence="3" id="KW-0804">Transcription</keyword>
<evidence type="ECO:0000256" key="2">
    <source>
        <dbReference type="ARBA" id="ARBA00023125"/>
    </source>
</evidence>
<dbReference type="InterPro" id="IPR009057">
    <property type="entry name" value="Homeodomain-like_sf"/>
</dbReference>
<comment type="caution">
    <text evidence="5">The sequence shown here is derived from an EMBL/GenBank/DDBJ whole genome shotgun (WGS) entry which is preliminary data.</text>
</comment>
<protein>
    <submittedName>
        <fullName evidence="5">AraC family transcriptional regulator</fullName>
    </submittedName>
</protein>
<reference evidence="5" key="1">
    <citation type="submission" date="2022-08" db="EMBL/GenBank/DDBJ databases">
        <authorList>
            <person name="Tistechok S."/>
            <person name="Samborskyy M."/>
            <person name="Roman I."/>
        </authorList>
    </citation>
    <scope>NUCLEOTIDE SEQUENCE</scope>
    <source>
        <strain evidence="5">DSM 103496</strain>
    </source>
</reference>
<sequence length="312" mass="34777">MDGLPVGNVNDLLHFTDGSLAYAGHHQHDPGHHLHTHSFVEVAVVTGGVGVHVSHAGRQPIGVGDVVLLRPGVWHGYEECTRLDVFNCCFSADLLHRELAWTREDPLLGYLLWTGPYSDRRHGLLTTNLPPAALAECVDHLDALGALRFRAAHLHRGDVIGRLALFLSTLARTVAEDRAAPEARSTHPAVVHAMRLMEARPEHRWTLCELAERLHLAPGYVVRLFKNATGLPPIAYLSRHRVEVAAGLLLHTDQSIAHIARTVGWPDQNYFARRFKVHFGLTASAYRERFSDNAVRLESGTIMSRHKRLRDL</sequence>
<dbReference type="PROSITE" id="PS01124">
    <property type="entry name" value="HTH_ARAC_FAMILY_2"/>
    <property type="match status" value="1"/>
</dbReference>
<dbReference type="RefSeq" id="WP_259620799.1">
    <property type="nucleotide sequence ID" value="NZ_JANYMP010000001.1"/>
</dbReference>
<dbReference type="SUPFAM" id="SSF51215">
    <property type="entry name" value="Regulatory protein AraC"/>
    <property type="match status" value="1"/>
</dbReference>
<dbReference type="GO" id="GO:0003700">
    <property type="term" value="F:DNA-binding transcription factor activity"/>
    <property type="evidence" value="ECO:0007669"/>
    <property type="project" value="InterPro"/>
</dbReference>
<dbReference type="Gene3D" id="1.10.10.60">
    <property type="entry name" value="Homeodomain-like"/>
    <property type="match status" value="2"/>
</dbReference>